<feature type="region of interest" description="Disordered" evidence="5">
    <location>
        <begin position="532"/>
        <end position="579"/>
    </location>
</feature>
<dbReference type="SMART" id="SM00248">
    <property type="entry name" value="ANK"/>
    <property type="match status" value="3"/>
</dbReference>
<dbReference type="PROSITE" id="PS50209">
    <property type="entry name" value="CARD"/>
    <property type="match status" value="2"/>
</dbReference>
<feature type="compositionally biased region" description="Basic and acidic residues" evidence="5">
    <location>
        <begin position="535"/>
        <end position="544"/>
    </location>
</feature>
<feature type="repeat" description="ANK" evidence="3">
    <location>
        <begin position="296"/>
        <end position="328"/>
    </location>
</feature>
<feature type="repeat" description="ANK" evidence="3">
    <location>
        <begin position="329"/>
        <end position="353"/>
    </location>
</feature>
<evidence type="ECO:0000313" key="8">
    <source>
        <dbReference type="EMBL" id="VDI02059.1"/>
    </source>
</evidence>
<reference evidence="8" key="1">
    <citation type="submission" date="2018-11" db="EMBL/GenBank/DDBJ databases">
        <authorList>
            <person name="Alioto T."/>
            <person name="Alioto T."/>
        </authorList>
    </citation>
    <scope>NUCLEOTIDE SEQUENCE</scope>
</reference>
<accession>A0A8B6CA56</accession>
<dbReference type="PROSITE" id="PS50297">
    <property type="entry name" value="ANK_REP_REGION"/>
    <property type="match status" value="1"/>
</dbReference>
<dbReference type="OrthoDB" id="6169148at2759"/>
<dbReference type="Proteomes" id="UP000596742">
    <property type="component" value="Unassembled WGS sequence"/>
</dbReference>
<dbReference type="SUPFAM" id="SSF48403">
    <property type="entry name" value="Ankyrin repeat"/>
    <property type="match status" value="1"/>
</dbReference>
<keyword evidence="9" id="KW-1185">Reference proteome</keyword>
<evidence type="ECO:0000313" key="9">
    <source>
        <dbReference type="Proteomes" id="UP000596742"/>
    </source>
</evidence>
<feature type="domain" description="Death" evidence="6">
    <location>
        <begin position="1042"/>
        <end position="1124"/>
    </location>
</feature>
<name>A0A8B6CA56_MYTGA</name>
<evidence type="ECO:0008006" key="10">
    <source>
        <dbReference type="Google" id="ProtNLM"/>
    </source>
</evidence>
<dbReference type="InterPro" id="IPR036770">
    <property type="entry name" value="Ankyrin_rpt-contain_sf"/>
</dbReference>
<dbReference type="SUPFAM" id="SSF52540">
    <property type="entry name" value="P-loop containing nucleoside triphosphate hydrolases"/>
    <property type="match status" value="1"/>
</dbReference>
<feature type="region of interest" description="Disordered" evidence="5">
    <location>
        <begin position="616"/>
        <end position="640"/>
    </location>
</feature>
<feature type="coiled-coil region" evidence="4">
    <location>
        <begin position="764"/>
        <end position="822"/>
    </location>
</feature>
<evidence type="ECO:0000256" key="5">
    <source>
        <dbReference type="SAM" id="MobiDB-lite"/>
    </source>
</evidence>
<protein>
    <recommendedName>
        <fullName evidence="10">Death domain-containing protein</fullName>
    </recommendedName>
</protein>
<dbReference type="SUPFAM" id="SSF47986">
    <property type="entry name" value="DEATH domain"/>
    <property type="match status" value="3"/>
</dbReference>
<feature type="region of interest" description="Disordered" evidence="5">
    <location>
        <begin position="67"/>
        <end position="92"/>
    </location>
</feature>
<feature type="domain" description="CARD" evidence="7">
    <location>
        <begin position="1127"/>
        <end position="1216"/>
    </location>
</feature>
<dbReference type="Gene3D" id="1.25.40.20">
    <property type="entry name" value="Ankyrin repeat-containing domain"/>
    <property type="match status" value="1"/>
</dbReference>
<comment type="caution">
    <text evidence="8">The sequence shown here is derived from an EMBL/GenBank/DDBJ whole genome shotgun (WGS) entry which is preliminary data.</text>
</comment>
<dbReference type="Gene3D" id="3.40.50.300">
    <property type="entry name" value="P-loop containing nucleotide triphosphate hydrolases"/>
    <property type="match status" value="1"/>
</dbReference>
<dbReference type="InterPro" id="IPR000488">
    <property type="entry name" value="Death_dom"/>
</dbReference>
<organism evidence="8 9">
    <name type="scientific">Mytilus galloprovincialis</name>
    <name type="common">Mediterranean mussel</name>
    <dbReference type="NCBI Taxonomy" id="29158"/>
    <lineage>
        <taxon>Eukaryota</taxon>
        <taxon>Metazoa</taxon>
        <taxon>Spiralia</taxon>
        <taxon>Lophotrochozoa</taxon>
        <taxon>Mollusca</taxon>
        <taxon>Bivalvia</taxon>
        <taxon>Autobranchia</taxon>
        <taxon>Pteriomorphia</taxon>
        <taxon>Mytilida</taxon>
        <taxon>Mytiloidea</taxon>
        <taxon>Mytilidae</taxon>
        <taxon>Mytilinae</taxon>
        <taxon>Mytilus</taxon>
    </lineage>
</organism>
<evidence type="ECO:0000256" key="2">
    <source>
        <dbReference type="ARBA" id="ARBA00023043"/>
    </source>
</evidence>
<dbReference type="Pfam" id="PF12796">
    <property type="entry name" value="Ank_2"/>
    <property type="match status" value="1"/>
</dbReference>
<dbReference type="GO" id="GO:0042981">
    <property type="term" value="P:regulation of apoptotic process"/>
    <property type="evidence" value="ECO:0007669"/>
    <property type="project" value="InterPro"/>
</dbReference>
<evidence type="ECO:0000256" key="1">
    <source>
        <dbReference type="ARBA" id="ARBA00022737"/>
    </source>
</evidence>
<gene>
    <name evidence="8" type="ORF">MGAL_10B082388</name>
</gene>
<dbReference type="Pfam" id="PF00619">
    <property type="entry name" value="CARD"/>
    <property type="match status" value="2"/>
</dbReference>
<dbReference type="CDD" id="cd01670">
    <property type="entry name" value="Death"/>
    <property type="match status" value="1"/>
</dbReference>
<dbReference type="SMART" id="SM00005">
    <property type="entry name" value="DEATH"/>
    <property type="match status" value="1"/>
</dbReference>
<evidence type="ECO:0000259" key="6">
    <source>
        <dbReference type="PROSITE" id="PS50017"/>
    </source>
</evidence>
<keyword evidence="2 3" id="KW-0040">ANK repeat</keyword>
<dbReference type="PANTHER" id="PTHR24173">
    <property type="entry name" value="ANKYRIN REPEAT CONTAINING"/>
    <property type="match status" value="1"/>
</dbReference>
<dbReference type="PANTHER" id="PTHR24173:SF74">
    <property type="entry name" value="ANKYRIN REPEAT DOMAIN-CONTAINING PROTEIN 16"/>
    <property type="match status" value="1"/>
</dbReference>
<feature type="domain" description="CARD" evidence="7">
    <location>
        <begin position="1243"/>
        <end position="1314"/>
    </location>
</feature>
<dbReference type="Gene3D" id="1.10.533.10">
    <property type="entry name" value="Death Domain, Fas"/>
    <property type="match status" value="3"/>
</dbReference>
<dbReference type="InterPro" id="IPR001315">
    <property type="entry name" value="CARD"/>
</dbReference>
<evidence type="ECO:0000256" key="4">
    <source>
        <dbReference type="SAM" id="Coils"/>
    </source>
</evidence>
<dbReference type="CDD" id="cd01671">
    <property type="entry name" value="CARD"/>
    <property type="match status" value="2"/>
</dbReference>
<dbReference type="PROSITE" id="PS50088">
    <property type="entry name" value="ANK_REPEAT"/>
    <property type="match status" value="2"/>
</dbReference>
<evidence type="ECO:0000256" key="3">
    <source>
        <dbReference type="PROSITE-ProRule" id="PRU00023"/>
    </source>
</evidence>
<keyword evidence="1" id="KW-0677">Repeat</keyword>
<dbReference type="Pfam" id="PF00531">
    <property type="entry name" value="Death"/>
    <property type="match status" value="1"/>
</dbReference>
<dbReference type="InterPro" id="IPR027417">
    <property type="entry name" value="P-loop_NTPase"/>
</dbReference>
<feature type="compositionally biased region" description="Low complexity" evidence="5">
    <location>
        <begin position="547"/>
        <end position="562"/>
    </location>
</feature>
<keyword evidence="4" id="KW-0175">Coiled coil</keyword>
<feature type="compositionally biased region" description="Basic and acidic residues" evidence="5">
    <location>
        <begin position="564"/>
        <end position="574"/>
    </location>
</feature>
<dbReference type="GO" id="GO:0007165">
    <property type="term" value="P:signal transduction"/>
    <property type="evidence" value="ECO:0007669"/>
    <property type="project" value="InterPro"/>
</dbReference>
<proteinExistence type="predicted"/>
<evidence type="ECO:0000259" key="7">
    <source>
        <dbReference type="PROSITE" id="PS50209"/>
    </source>
</evidence>
<sequence length="1343" mass="152212">MDDDPVKSLIHTTDEDSITWTTNNGSIRHSHTTDNDAFNSPANIDNIHLFHATDNDAFNSPANIDNIHHSHAPDNDAYNSPTNNGYIRHSHTTDNDAFNSHYNNGYIRDSHTTDNDAFNSSTKNYYIRYSHTIDNNAFNSPINIGYIRHSLTTDNDAYNSPIYYGNVRHSNTIDNDAFNSPFNNGNILPSLTIHNEAFNSHYNNGYIRRSHPQTMIISVIVLPLIMAPSIHPPTMVISVISLPLIMPPSIHPPTMVPSIILTQQLMMPSIDTTIKVIFIILTPLIMTHSIHPPQMYGDTPFVCAAVRGHLDIICYLASVGCNIHSRSTNGLTALHAAAKNGHLHVTKWLIEEGGISSLVITSTGETPYMLAAAEDSQDSPKIKKRKKKIMDYLKTVMAKEDPAMITGTLKQIDKTHLVKGPYAEIKIFSDMEFQGLLSSGSYKCYWNRVFLTGPFGVGKTCLAKILVGDEAPEHRESTDGIWIYLGRAGMNIKERCWIFLKKGTILNATVQSLLRSKEMAITDVAKAIEEMSDSDDAKHREEIQNKGSISSSSGHVTSSPGSAKRKEEMQDRSGVKSYVSTPGVRTITSRLKAFFGLPSRKQKVFKGKNVANLKSSNDESALMHGATRDDSAGREGDTEDKLTAKDISEEEIIQLIRSECNKGNYEMVIVPIDLWDFGGQKIYHLTHQLFISSRGTFVLIFNGSKGINEEIPDYIDLPGCKNQRNTAVYLVHWVNSVLTYCKTLTENGGYPKIKFVATHKDQVKGDIEEQRRILEDSIEKLFENHGGKQHLQYQPLIFVDARNKEDKELETLKKQLVEVALDHPCCGEPMPTKFVPLELQLAKKVEEKKKSTIHCFRDDSDCTRDLPFTIQIGIVCGSDLCFFDHMLRSKEEWTCPDHNRIHKTNMVSMWFADKLHTEGDICRVDCPGLDMAWLDSNPDDRHLGRLAAEMTIEEIRKMYIHIKEKNAVRSWDKIKESSNRLAFDVNMNALYDWKKSTQSATFKQLQNSLKEENIGIHKLCQILREVQTVLDQPRDVLLLRPSESNIQQLPNHIGDQTYQLGIELGLKVVEMQQIERNHLRNLRGQTEEVLNKWRRRPEATFEVLVKALHRIELSSVLSYITYEVELEETKEVELEGKVKEIIIQDIDISQTLDYMMSQLVISSDDRRGIEQYVRQDDQNKALLEVVNKRGEPTYTVFVDALRKSGYTDLADKLKYHSQEEGSIEALEQPQHKGLSEWIVPVYRVRLQKNYSTIVDCINHETIVDHLISCDILTIADSQMINACPAQIQKNRKLMDILLHGSEKGFIEFLKSLREDSVTTELADEIESTLVTSRNISTIHSCYK</sequence>
<dbReference type="InterPro" id="IPR002110">
    <property type="entry name" value="Ankyrin_rpt"/>
</dbReference>
<dbReference type="EMBL" id="UYJE01001433">
    <property type="protein sequence ID" value="VDI02059.1"/>
    <property type="molecule type" value="Genomic_DNA"/>
</dbReference>
<feature type="compositionally biased region" description="Basic and acidic residues" evidence="5">
    <location>
        <begin position="626"/>
        <end position="640"/>
    </location>
</feature>
<dbReference type="PROSITE" id="PS50017">
    <property type="entry name" value="DEATH_DOMAIN"/>
    <property type="match status" value="1"/>
</dbReference>
<dbReference type="InterPro" id="IPR011029">
    <property type="entry name" value="DEATH-like_dom_sf"/>
</dbReference>